<reference evidence="2" key="1">
    <citation type="submission" date="2016-10" db="EMBL/GenBank/DDBJ databases">
        <title>Comparative genomics uncovers the prolific and rare metabolic potential of the cyanobacterial genus Moorea.</title>
        <authorList>
            <person name="Leao T."/>
            <person name="Castelao G."/>
            <person name="Korobeynikov A."/>
            <person name="Monroe E.A."/>
            <person name="Podell S."/>
            <person name="Glukhov E."/>
            <person name="Allen E."/>
            <person name="Gerwick W.H."/>
            <person name="Gerwick L."/>
        </authorList>
    </citation>
    <scope>NUCLEOTIDE SEQUENCE [LARGE SCALE GENOMIC DNA]</scope>
    <source>
        <strain evidence="2">JHB</strain>
    </source>
</reference>
<dbReference type="Pfam" id="PF07070">
    <property type="entry name" value="Spo0M"/>
    <property type="match status" value="1"/>
</dbReference>
<gene>
    <name evidence="1" type="ORF">BJP36_23085</name>
</gene>
<evidence type="ECO:0000313" key="1">
    <source>
        <dbReference type="EMBL" id="AOY82361.1"/>
    </source>
</evidence>
<dbReference type="InterPro" id="IPR009776">
    <property type="entry name" value="Spore_0_M"/>
</dbReference>
<evidence type="ECO:0000313" key="2">
    <source>
        <dbReference type="Proteomes" id="UP000176944"/>
    </source>
</evidence>
<name>A0A1D9G471_MOOP1</name>
<dbReference type="AlphaFoldDB" id="A0A1D9G471"/>
<dbReference type="PANTHER" id="PTHR40053">
    <property type="entry name" value="SPORULATION-CONTROL PROTEIN SPO0M"/>
    <property type="match status" value="1"/>
</dbReference>
<dbReference type="EMBL" id="CP017708">
    <property type="protein sequence ID" value="AOY82361.1"/>
    <property type="molecule type" value="Genomic_DNA"/>
</dbReference>
<protein>
    <submittedName>
        <fullName evidence="1">Sporulation protein</fullName>
    </submittedName>
</protein>
<sequence>MFKKLLAQVGIGAAKVDTRLYFDSLAPGEMVEGEVYITGGDVSQKIDDIYIYLATQYLREEEDTSVTEECILMQYRLSERFNLQAKEEIVIPFSFPLPEETPLTLTSQPVYLRTGLDIPIAVDPKDTDYIEVHPHPLMQAVFDALENLGFQLHEIDCQYNTHFGGRYPFVQEFEFRPMGKYQGSLDELEIIFSLYSEDLEVFLEIDKRARGFAGFLEETFDLDERYVQFQVTLDDLNLPTGELEGMIEEIIESQIN</sequence>
<proteinExistence type="predicted"/>
<organism evidence="1 2">
    <name type="scientific">Moorena producens (strain JHB)</name>
    <dbReference type="NCBI Taxonomy" id="1454205"/>
    <lineage>
        <taxon>Bacteria</taxon>
        <taxon>Bacillati</taxon>
        <taxon>Cyanobacteriota</taxon>
        <taxon>Cyanophyceae</taxon>
        <taxon>Coleofasciculales</taxon>
        <taxon>Coleofasciculaceae</taxon>
        <taxon>Moorena</taxon>
    </lineage>
</organism>
<dbReference type="PANTHER" id="PTHR40053:SF1">
    <property type="entry name" value="SPORULATION-CONTROL PROTEIN SPO0M"/>
    <property type="match status" value="1"/>
</dbReference>
<dbReference type="Proteomes" id="UP000176944">
    <property type="component" value="Chromosome"/>
</dbReference>
<accession>A0A1D9G471</accession>